<evidence type="ECO:0000256" key="1">
    <source>
        <dbReference type="ARBA" id="ARBA00022598"/>
    </source>
</evidence>
<keyword evidence="1" id="KW-0436">Ligase</keyword>
<keyword evidence="3" id="KW-0227">DNA damage</keyword>
<dbReference type="Pfam" id="PF14743">
    <property type="entry name" value="DNA_ligase_OB_2"/>
    <property type="match status" value="1"/>
</dbReference>
<evidence type="ECO:0000313" key="6">
    <source>
        <dbReference type="EMBL" id="KKL24164.1"/>
    </source>
</evidence>
<evidence type="ECO:0000259" key="5">
    <source>
        <dbReference type="Pfam" id="PF14743"/>
    </source>
</evidence>
<sequence length="93" mass="10334">VGRSYDSLKVKTHEDTEATVIRHLPGSGRNAGRLGSLLVELPNGIQFAIGTGFSDKERDNPPPVGSIITFKYYGFYKSGIPRFASFLRVREEF</sequence>
<dbReference type="EMBL" id="LAZR01036696">
    <property type="protein sequence ID" value="KKL24164.1"/>
    <property type="molecule type" value="Genomic_DNA"/>
</dbReference>
<dbReference type="InterPro" id="IPR029319">
    <property type="entry name" value="DNA_ligase_OB"/>
</dbReference>
<dbReference type="InterPro" id="IPR050326">
    <property type="entry name" value="NAD_dep_DNA_ligaseB"/>
</dbReference>
<feature type="domain" description="DNA ligase OB-like" evidence="5">
    <location>
        <begin position="25"/>
        <end position="90"/>
    </location>
</feature>
<dbReference type="AlphaFoldDB" id="A0A0F9BQK3"/>
<reference evidence="6" key="1">
    <citation type="journal article" date="2015" name="Nature">
        <title>Complex archaea that bridge the gap between prokaryotes and eukaryotes.</title>
        <authorList>
            <person name="Spang A."/>
            <person name="Saw J.H."/>
            <person name="Jorgensen S.L."/>
            <person name="Zaremba-Niedzwiedzka K."/>
            <person name="Martijn J."/>
            <person name="Lind A.E."/>
            <person name="van Eijk R."/>
            <person name="Schleper C."/>
            <person name="Guy L."/>
            <person name="Ettema T.J."/>
        </authorList>
    </citation>
    <scope>NUCLEOTIDE SEQUENCE</scope>
</reference>
<keyword evidence="2" id="KW-0235">DNA replication</keyword>
<dbReference type="CDD" id="cd08041">
    <property type="entry name" value="OBF_kDNA_ligase_like"/>
    <property type="match status" value="1"/>
</dbReference>
<proteinExistence type="predicted"/>
<dbReference type="GO" id="GO:0016874">
    <property type="term" value="F:ligase activity"/>
    <property type="evidence" value="ECO:0007669"/>
    <property type="project" value="UniProtKB-KW"/>
</dbReference>
<gene>
    <name evidence="6" type="ORF">LCGC14_2418100</name>
</gene>
<feature type="non-terminal residue" evidence="6">
    <location>
        <position position="1"/>
    </location>
</feature>
<evidence type="ECO:0000256" key="2">
    <source>
        <dbReference type="ARBA" id="ARBA00022705"/>
    </source>
</evidence>
<dbReference type="Gene3D" id="2.40.50.140">
    <property type="entry name" value="Nucleic acid-binding proteins"/>
    <property type="match status" value="1"/>
</dbReference>
<dbReference type="GO" id="GO:0006260">
    <property type="term" value="P:DNA replication"/>
    <property type="evidence" value="ECO:0007669"/>
    <property type="project" value="UniProtKB-KW"/>
</dbReference>
<comment type="caution">
    <text evidence="6">The sequence shown here is derived from an EMBL/GenBank/DDBJ whole genome shotgun (WGS) entry which is preliminary data.</text>
</comment>
<organism evidence="6">
    <name type="scientific">marine sediment metagenome</name>
    <dbReference type="NCBI Taxonomy" id="412755"/>
    <lineage>
        <taxon>unclassified sequences</taxon>
        <taxon>metagenomes</taxon>
        <taxon>ecological metagenomes</taxon>
    </lineage>
</organism>
<dbReference type="PANTHER" id="PTHR47810">
    <property type="entry name" value="DNA LIGASE"/>
    <property type="match status" value="1"/>
</dbReference>
<protein>
    <recommendedName>
        <fullName evidence="5">DNA ligase OB-like domain-containing protein</fullName>
    </recommendedName>
</protein>
<evidence type="ECO:0000256" key="4">
    <source>
        <dbReference type="ARBA" id="ARBA00023204"/>
    </source>
</evidence>
<keyword evidence="4" id="KW-0234">DNA repair</keyword>
<accession>A0A0F9BQK3</accession>
<dbReference type="GO" id="GO:0006281">
    <property type="term" value="P:DNA repair"/>
    <property type="evidence" value="ECO:0007669"/>
    <property type="project" value="UniProtKB-KW"/>
</dbReference>
<dbReference type="PANTHER" id="PTHR47810:SF1">
    <property type="entry name" value="DNA LIGASE B"/>
    <property type="match status" value="1"/>
</dbReference>
<dbReference type="SUPFAM" id="SSF50249">
    <property type="entry name" value="Nucleic acid-binding proteins"/>
    <property type="match status" value="1"/>
</dbReference>
<dbReference type="InterPro" id="IPR012340">
    <property type="entry name" value="NA-bd_OB-fold"/>
</dbReference>
<evidence type="ECO:0000256" key="3">
    <source>
        <dbReference type="ARBA" id="ARBA00022763"/>
    </source>
</evidence>
<name>A0A0F9BQK3_9ZZZZ</name>